<gene>
    <name evidence="3" type="primary">mfpsA</name>
    <name evidence="3" type="ORF">MAMMFC1_02325</name>
</gene>
<dbReference type="CDD" id="cd03809">
    <property type="entry name" value="GT4_MtfB-like"/>
    <property type="match status" value="1"/>
</dbReference>
<dbReference type="PANTHER" id="PTHR46401:SF2">
    <property type="entry name" value="GLYCOSYLTRANSFERASE WBBK-RELATED"/>
    <property type="match status" value="1"/>
</dbReference>
<evidence type="ECO:0000313" key="4">
    <source>
        <dbReference type="Proteomes" id="UP000276437"/>
    </source>
</evidence>
<dbReference type="SUPFAM" id="SSF53756">
    <property type="entry name" value="UDP-Glycosyltransferase/glycogen phosphorylase"/>
    <property type="match status" value="1"/>
</dbReference>
<dbReference type="Gene3D" id="3.40.50.2000">
    <property type="entry name" value="Glycogen Phosphorylase B"/>
    <property type="match status" value="2"/>
</dbReference>
<dbReference type="AlphaFoldDB" id="A0A348AKP3"/>
<keyword evidence="1 3" id="KW-0808">Transferase</keyword>
<dbReference type="Proteomes" id="UP000276437">
    <property type="component" value="Chromosome"/>
</dbReference>
<evidence type="ECO:0000313" key="3">
    <source>
        <dbReference type="EMBL" id="BBB91641.1"/>
    </source>
</evidence>
<name>A0A348AKP3_9FIRM</name>
<sequence>MKIGFDVSQTAENKAGCGFYADQLITALTKIDRENQYLLYPTFYGYRHPDFRQAAFPRGNPNVKMLLTDTAGWEINRWWDTPQPRSRRLGNPDIIHSNNFSCPRDVDCKTVMTIHDLAFMELPDLTTEANRLVCFQGVFESSLYADFLIMVSESTRQVYQRHFPHYPAARMAVVHEGTRNSIQPQTPEYCRRLLDKLNLQADGFWLGVGTVEPRKNYRLLVRAYGERVKQYGEERLLCIAGGKGWLESDIGEFVKANGLEDKVRFLGYVTDEELSVLYTACFAFVYPSLYEGFGLPLVEAMSCGAAVITSQTTSMPEVAGDAGLLIDPCSVESLFQAMTELAGREDLRRRLQARSRERARLFSWEAAAAKVLDCYRQVMDMPSWYVRAAAPTQ</sequence>
<dbReference type="FunFam" id="3.40.50.2000:FF:000119">
    <property type="entry name" value="Glycosyl transferase group 1"/>
    <property type="match status" value="1"/>
</dbReference>
<reference evidence="3 4" key="1">
    <citation type="journal article" date="2018" name="Int. J. Syst. Evol. Microbiol.">
        <title>Methylomusa anaerophila gen. nov., sp. nov., an anaerobic methanol-utilizing bacterium isolated from a microbial fuel cell.</title>
        <authorList>
            <person name="Amano N."/>
            <person name="Yamamuro A."/>
            <person name="Miyahara M."/>
            <person name="Kouzuma A."/>
            <person name="Abe T."/>
            <person name="Watanabe K."/>
        </authorList>
    </citation>
    <scope>NUCLEOTIDE SEQUENCE [LARGE SCALE GENOMIC DNA]</scope>
    <source>
        <strain evidence="3 4">MMFC1</strain>
    </source>
</reference>
<dbReference type="KEGG" id="mana:MAMMFC1_02325"/>
<dbReference type="EC" id="2.4.1.246" evidence="3"/>
<keyword evidence="3" id="KW-0328">Glycosyltransferase</keyword>
<organism evidence="3 4">
    <name type="scientific">Methylomusa anaerophila</name>
    <dbReference type="NCBI Taxonomy" id="1930071"/>
    <lineage>
        <taxon>Bacteria</taxon>
        <taxon>Bacillati</taxon>
        <taxon>Bacillota</taxon>
        <taxon>Negativicutes</taxon>
        <taxon>Selenomonadales</taxon>
        <taxon>Sporomusaceae</taxon>
        <taxon>Methylomusa</taxon>
    </lineage>
</organism>
<protein>
    <submittedName>
        <fullName evidence="3">Mannosylfructose-phosphate synthase</fullName>
        <ecNumber evidence="3">2.4.1.246</ecNumber>
    </submittedName>
</protein>
<dbReference type="OrthoDB" id="9797829at2"/>
<evidence type="ECO:0000259" key="2">
    <source>
        <dbReference type="Pfam" id="PF00534"/>
    </source>
</evidence>
<dbReference type="PANTHER" id="PTHR46401">
    <property type="entry name" value="GLYCOSYLTRANSFERASE WBBK-RELATED"/>
    <property type="match status" value="1"/>
</dbReference>
<accession>A0A348AKP3</accession>
<keyword evidence="4" id="KW-1185">Reference proteome</keyword>
<dbReference type="GO" id="GO:0009103">
    <property type="term" value="P:lipopolysaccharide biosynthetic process"/>
    <property type="evidence" value="ECO:0007669"/>
    <property type="project" value="TreeGrafter"/>
</dbReference>
<feature type="domain" description="Glycosyl transferase family 1" evidence="2">
    <location>
        <begin position="205"/>
        <end position="358"/>
    </location>
</feature>
<dbReference type="EMBL" id="AP018449">
    <property type="protein sequence ID" value="BBB91641.1"/>
    <property type="molecule type" value="Genomic_DNA"/>
</dbReference>
<dbReference type="Pfam" id="PF00534">
    <property type="entry name" value="Glycos_transf_1"/>
    <property type="match status" value="1"/>
</dbReference>
<evidence type="ECO:0000256" key="1">
    <source>
        <dbReference type="ARBA" id="ARBA00022679"/>
    </source>
</evidence>
<dbReference type="RefSeq" id="WP_126308632.1">
    <property type="nucleotide sequence ID" value="NZ_AP018449.1"/>
</dbReference>
<dbReference type="InterPro" id="IPR001296">
    <property type="entry name" value="Glyco_trans_1"/>
</dbReference>
<dbReference type="GO" id="GO:0103011">
    <property type="term" value="F:mannosylfructose-phosphate synthase activity"/>
    <property type="evidence" value="ECO:0007669"/>
    <property type="project" value="UniProtKB-EC"/>
</dbReference>
<proteinExistence type="predicted"/>